<dbReference type="Gene3D" id="3.60.21.10">
    <property type="match status" value="1"/>
</dbReference>
<dbReference type="InterPro" id="IPR029052">
    <property type="entry name" value="Metallo-depent_PP-like"/>
</dbReference>
<dbReference type="RefSeq" id="WP_420245169.1">
    <property type="nucleotide sequence ID" value="NZ_BOPV01000001.1"/>
</dbReference>
<keyword evidence="4" id="KW-1185">Reference proteome</keyword>
<evidence type="ECO:0000259" key="2">
    <source>
        <dbReference type="SMART" id="SM00854"/>
    </source>
</evidence>
<dbReference type="InterPro" id="IPR052169">
    <property type="entry name" value="CW_Biosynth-Accessory"/>
</dbReference>
<dbReference type="PANTHER" id="PTHR33393:SF13">
    <property type="entry name" value="PGA BIOSYNTHESIS PROTEIN CAPA"/>
    <property type="match status" value="1"/>
</dbReference>
<accession>A0A8S8XHV6</accession>
<dbReference type="InterPro" id="IPR019079">
    <property type="entry name" value="Capsule_synth_CapA"/>
</dbReference>
<organism evidence="3 4">
    <name type="scientific">Roseiterribacter gracilis</name>
    <dbReference type="NCBI Taxonomy" id="2812848"/>
    <lineage>
        <taxon>Bacteria</taxon>
        <taxon>Pseudomonadati</taxon>
        <taxon>Pseudomonadota</taxon>
        <taxon>Alphaproteobacteria</taxon>
        <taxon>Rhodospirillales</taxon>
        <taxon>Roseiterribacteraceae</taxon>
        <taxon>Roseiterribacter</taxon>
    </lineage>
</organism>
<reference evidence="3" key="1">
    <citation type="submission" date="2021-02" db="EMBL/GenBank/DDBJ databases">
        <title>Genome sequence of Rhodospirillales sp. strain TMPK1 isolated from soil.</title>
        <authorList>
            <person name="Nakai R."/>
            <person name="Kusada H."/>
            <person name="Tamaki H."/>
        </authorList>
    </citation>
    <scope>NUCLEOTIDE SEQUENCE</scope>
    <source>
        <strain evidence="3">TMPK1</strain>
    </source>
</reference>
<feature type="domain" description="Capsule synthesis protein CapA" evidence="2">
    <location>
        <begin position="4"/>
        <end position="262"/>
    </location>
</feature>
<dbReference type="PANTHER" id="PTHR33393">
    <property type="entry name" value="POLYGLUTAMINE SYNTHESIS ACCESSORY PROTEIN RV0574C-RELATED"/>
    <property type="match status" value="1"/>
</dbReference>
<proteinExistence type="inferred from homology"/>
<comment type="similarity">
    <text evidence="1">Belongs to the CapA family.</text>
</comment>
<protein>
    <recommendedName>
        <fullName evidence="2">Capsule synthesis protein CapA domain-containing protein</fullName>
    </recommendedName>
</protein>
<sequence>MTFEILGVGDVGAKRSDLASMFAPVRDTLRAGAVTFGQLETVVSDRGAIVPNAKLAMRATSALAPVLADAGFTMMSFAGNHCLDWGFDAFADTLAHMESAKVAIAGAGTNLAASLRPVVQQIGDVRVAMIAASSILPEGYAARSDKPGCAPLRAHTFYEQIEHDQPGTPARIRSHADRTDLAALLAAIRQAKRDNGLVVLSLHWGIHMVRGSLAEYQIEVAKAAIDAGADVIFGHHPHLMKGIGFHRGKPIFYSLGNFAIEQPHVWDPAIIKTDSFRHLVSLNPSWSMDATYMLPEETRITGIAKLTVRDGAVVETRLLPAWIEDDSAPRPLRAGDPHFARVFSYLVEVTDAEGLATRITRDGDTLLLREA</sequence>
<dbReference type="AlphaFoldDB" id="A0A8S8XHV6"/>
<name>A0A8S8XHV6_9PROT</name>
<evidence type="ECO:0000313" key="4">
    <source>
        <dbReference type="Proteomes" id="UP000681075"/>
    </source>
</evidence>
<dbReference type="Pfam" id="PF09587">
    <property type="entry name" value="PGA_cap"/>
    <property type="match status" value="1"/>
</dbReference>
<dbReference type="SUPFAM" id="SSF56300">
    <property type="entry name" value="Metallo-dependent phosphatases"/>
    <property type="match status" value="1"/>
</dbReference>
<evidence type="ECO:0000256" key="1">
    <source>
        <dbReference type="ARBA" id="ARBA00005662"/>
    </source>
</evidence>
<gene>
    <name evidence="3" type="ORF">TMPK1_38480</name>
</gene>
<dbReference type="Proteomes" id="UP000681075">
    <property type="component" value="Unassembled WGS sequence"/>
</dbReference>
<dbReference type="CDD" id="cd07381">
    <property type="entry name" value="MPP_CapA"/>
    <property type="match status" value="1"/>
</dbReference>
<dbReference type="EMBL" id="BOPV01000001">
    <property type="protein sequence ID" value="GIL41611.1"/>
    <property type="molecule type" value="Genomic_DNA"/>
</dbReference>
<dbReference type="SMART" id="SM00854">
    <property type="entry name" value="PGA_cap"/>
    <property type="match status" value="1"/>
</dbReference>
<evidence type="ECO:0000313" key="3">
    <source>
        <dbReference type="EMBL" id="GIL41611.1"/>
    </source>
</evidence>
<comment type="caution">
    <text evidence="3">The sequence shown here is derived from an EMBL/GenBank/DDBJ whole genome shotgun (WGS) entry which is preliminary data.</text>
</comment>